<reference evidence="1" key="1">
    <citation type="journal article" date="2020" name="Stud. Mycol.">
        <title>101 Dothideomycetes genomes: a test case for predicting lifestyles and emergence of pathogens.</title>
        <authorList>
            <person name="Haridas S."/>
            <person name="Albert R."/>
            <person name="Binder M."/>
            <person name="Bloem J."/>
            <person name="Labutti K."/>
            <person name="Salamov A."/>
            <person name="Andreopoulos B."/>
            <person name="Baker S."/>
            <person name="Barry K."/>
            <person name="Bills G."/>
            <person name="Bluhm B."/>
            <person name="Cannon C."/>
            <person name="Castanera R."/>
            <person name="Culley D."/>
            <person name="Daum C."/>
            <person name="Ezra D."/>
            <person name="Gonzalez J."/>
            <person name="Henrissat B."/>
            <person name="Kuo A."/>
            <person name="Liang C."/>
            <person name="Lipzen A."/>
            <person name="Lutzoni F."/>
            <person name="Magnuson J."/>
            <person name="Mondo S."/>
            <person name="Nolan M."/>
            <person name="Ohm R."/>
            <person name="Pangilinan J."/>
            <person name="Park H.-J."/>
            <person name="Ramirez L."/>
            <person name="Alfaro M."/>
            <person name="Sun H."/>
            <person name="Tritt A."/>
            <person name="Yoshinaga Y."/>
            <person name="Zwiers L.-H."/>
            <person name="Turgeon B."/>
            <person name="Goodwin S."/>
            <person name="Spatafora J."/>
            <person name="Crous P."/>
            <person name="Grigoriev I."/>
        </authorList>
    </citation>
    <scope>NUCLEOTIDE SEQUENCE</scope>
    <source>
        <strain evidence="1">ATCC 74209</strain>
    </source>
</reference>
<evidence type="ECO:0000313" key="2">
    <source>
        <dbReference type="Proteomes" id="UP000799536"/>
    </source>
</evidence>
<keyword evidence="2" id="KW-1185">Reference proteome</keyword>
<dbReference type="GO" id="GO:0020037">
    <property type="term" value="F:heme binding"/>
    <property type="evidence" value="ECO:0007669"/>
    <property type="project" value="InterPro"/>
</dbReference>
<dbReference type="GO" id="GO:0005506">
    <property type="term" value="F:iron ion binding"/>
    <property type="evidence" value="ECO:0007669"/>
    <property type="project" value="InterPro"/>
</dbReference>
<dbReference type="GO" id="GO:0016705">
    <property type="term" value="F:oxidoreductase activity, acting on paired donors, with incorporation or reduction of molecular oxygen"/>
    <property type="evidence" value="ECO:0007669"/>
    <property type="project" value="InterPro"/>
</dbReference>
<dbReference type="Gene3D" id="1.10.630.10">
    <property type="entry name" value="Cytochrome P450"/>
    <property type="match status" value="1"/>
</dbReference>
<dbReference type="OrthoDB" id="3945418at2759"/>
<gene>
    <name evidence="1" type="ORF">GQ43DRAFT_427897</name>
</gene>
<evidence type="ECO:0008006" key="3">
    <source>
        <dbReference type="Google" id="ProtNLM"/>
    </source>
</evidence>
<name>A0A9P4JUS6_9PLEO</name>
<dbReference type="InterPro" id="IPR001128">
    <property type="entry name" value="Cyt_P450"/>
</dbReference>
<comment type="caution">
    <text evidence="1">The sequence shown here is derived from an EMBL/GenBank/DDBJ whole genome shotgun (WGS) entry which is preliminary data.</text>
</comment>
<accession>A0A9P4JUS6</accession>
<evidence type="ECO:0000313" key="1">
    <source>
        <dbReference type="EMBL" id="KAF2205697.1"/>
    </source>
</evidence>
<dbReference type="Pfam" id="PF00067">
    <property type="entry name" value="p450"/>
    <property type="match status" value="1"/>
</dbReference>
<dbReference type="Proteomes" id="UP000799536">
    <property type="component" value="Unassembled WGS sequence"/>
</dbReference>
<proteinExistence type="predicted"/>
<dbReference type="AlphaFoldDB" id="A0A9P4JUS6"/>
<dbReference type="InterPro" id="IPR036396">
    <property type="entry name" value="Cyt_P450_sf"/>
</dbReference>
<organism evidence="1 2">
    <name type="scientific">Delitschia confertaspora ATCC 74209</name>
    <dbReference type="NCBI Taxonomy" id="1513339"/>
    <lineage>
        <taxon>Eukaryota</taxon>
        <taxon>Fungi</taxon>
        <taxon>Dikarya</taxon>
        <taxon>Ascomycota</taxon>
        <taxon>Pezizomycotina</taxon>
        <taxon>Dothideomycetes</taxon>
        <taxon>Pleosporomycetidae</taxon>
        <taxon>Pleosporales</taxon>
        <taxon>Delitschiaceae</taxon>
        <taxon>Delitschia</taxon>
    </lineage>
</organism>
<protein>
    <recommendedName>
        <fullName evidence="3">Cytochrome P450</fullName>
    </recommendedName>
</protein>
<dbReference type="SUPFAM" id="SSF48264">
    <property type="entry name" value="Cytochrome P450"/>
    <property type="match status" value="1"/>
</dbReference>
<dbReference type="EMBL" id="ML993851">
    <property type="protein sequence ID" value="KAF2205697.1"/>
    <property type="molecule type" value="Genomic_DNA"/>
</dbReference>
<dbReference type="GO" id="GO:0004497">
    <property type="term" value="F:monooxygenase activity"/>
    <property type="evidence" value="ECO:0007669"/>
    <property type="project" value="InterPro"/>
</dbReference>
<sequence length="169" mass="18685">MHRQLGKKLIKSGGPQVVKAANDAVWLNRIQEAEYLQQIRGVLGGGDKDKTSRITIFHETINDPGPPPDQTSEKRMVAEVEALVGVDTLTSTHMLSLTSYFVLVNPEILKSPLAELGKAVPDPTSSPSQQAFESLSYLNAAMDEDFRLSYGSMHRLSRSHPKESLKFHD</sequence>